<protein>
    <submittedName>
        <fullName evidence="3">Replication initiation protein</fullName>
    </submittedName>
</protein>
<dbReference type="AlphaFoldDB" id="A0A2N4UPX0"/>
<organism evidence="3 4">
    <name type="scientific">Photobacterium carnosum</name>
    <dbReference type="NCBI Taxonomy" id="2023717"/>
    <lineage>
        <taxon>Bacteria</taxon>
        <taxon>Pseudomonadati</taxon>
        <taxon>Pseudomonadota</taxon>
        <taxon>Gammaproteobacteria</taxon>
        <taxon>Vibrionales</taxon>
        <taxon>Vibrionaceae</taxon>
        <taxon>Photobacterium</taxon>
    </lineage>
</organism>
<proteinExistence type="inferred from homology"/>
<keyword evidence="4" id="KW-1185">Reference proteome</keyword>
<feature type="domain" description="Initiator Rep protein WH1" evidence="2">
    <location>
        <begin position="94"/>
        <end position="208"/>
    </location>
</feature>
<gene>
    <name evidence="3" type="ORF">CIK00_14890</name>
</gene>
<dbReference type="EMBL" id="NPIB01000020">
    <property type="protein sequence ID" value="PLC57067.1"/>
    <property type="molecule type" value="Genomic_DNA"/>
</dbReference>
<dbReference type="Proteomes" id="UP000234420">
    <property type="component" value="Unassembled WGS sequence"/>
</dbReference>
<evidence type="ECO:0000256" key="1">
    <source>
        <dbReference type="ARBA" id="ARBA00038283"/>
    </source>
</evidence>
<dbReference type="Pfam" id="PF01051">
    <property type="entry name" value="Rep3_N"/>
    <property type="match status" value="1"/>
</dbReference>
<comment type="caution">
    <text evidence="3">The sequence shown here is derived from an EMBL/GenBank/DDBJ whole genome shotgun (WGS) entry which is preliminary data.</text>
</comment>
<sequence>MTMSNKLSATSEQPQTMLYRMPEELRYIIPAKFLFGRQELNKNQRKIVALLLLQIKQWRDELYESDLINGKMSVTELSVDERRAHYNNFRPDPDTIPKHHLAVRFQQDIIKKMFGSIDYETHRIIGRALKGIMGRVVHEQDRDAAGKLVTKMYVIIPKAEISGGVLEILIDRDAAIKLIDHSKGYSDTDLSIWTELDGGYSQKLLEVISKNKRHVNGMTMSIEDFRFTFACDYKTYSRKDVEDAIKRGDDSVRYGDHVLKYNPKTEIFEKVPLYPRMQSLQHRVIEPAFQQLLSKSQGYWVATDKPEAEGAEPKGYELIRVKKKITGIRFCLKYVKNPVVKAIKEKKQEAKDESIPLLETMSPVMNSLAQTIIEVNKVSAILDVKQEQVNAWKLAIDSYLTTRKLIESMTDKPQPFFSNDVDEAIEKFYKYFKK</sequence>
<dbReference type="InterPro" id="IPR000525">
    <property type="entry name" value="Initiator_Rep_WH1"/>
</dbReference>
<dbReference type="GO" id="GO:0003887">
    <property type="term" value="F:DNA-directed DNA polymerase activity"/>
    <property type="evidence" value="ECO:0007669"/>
    <property type="project" value="InterPro"/>
</dbReference>
<dbReference type="GO" id="GO:0006270">
    <property type="term" value="P:DNA replication initiation"/>
    <property type="evidence" value="ECO:0007669"/>
    <property type="project" value="InterPro"/>
</dbReference>
<evidence type="ECO:0000313" key="4">
    <source>
        <dbReference type="Proteomes" id="UP000234420"/>
    </source>
</evidence>
<comment type="similarity">
    <text evidence="1">Belongs to the initiator RepB protein family.</text>
</comment>
<evidence type="ECO:0000313" key="3">
    <source>
        <dbReference type="EMBL" id="PLC57067.1"/>
    </source>
</evidence>
<accession>A0A2N4UPX0</accession>
<name>A0A2N4UPX0_9GAMM</name>
<evidence type="ECO:0000259" key="2">
    <source>
        <dbReference type="Pfam" id="PF01051"/>
    </source>
</evidence>
<reference evidence="3 4" key="1">
    <citation type="journal article" date="2018" name="Syst. Appl. Microbiol.">
        <title>Photobacterium carnosum sp. nov., isolated from spoiled modified atmosphere packaged poultry meat.</title>
        <authorList>
            <person name="Hilgarth M."/>
            <person name="Fuertes S."/>
            <person name="Ehrmann M."/>
            <person name="Vogel R.F."/>
        </authorList>
    </citation>
    <scope>NUCLEOTIDE SEQUENCE [LARGE SCALE GENOMIC DNA]</scope>
    <source>
        <strain evidence="3 4">TMW 2.2021</strain>
    </source>
</reference>